<gene>
    <name evidence="5" type="ORF">ST47_g4714</name>
</gene>
<dbReference type="GO" id="GO:0008395">
    <property type="term" value="F:steroid hydroxylase activity"/>
    <property type="evidence" value="ECO:0007669"/>
    <property type="project" value="TreeGrafter"/>
</dbReference>
<dbReference type="InterPro" id="IPR017972">
    <property type="entry name" value="Cyt_P450_CS"/>
</dbReference>
<dbReference type="PANTHER" id="PTHR24304">
    <property type="entry name" value="CYTOCHROME P450 FAMILY 7"/>
    <property type="match status" value="1"/>
</dbReference>
<keyword evidence="6" id="KW-1185">Reference proteome</keyword>
<keyword evidence="3" id="KW-0479">Metal-binding</keyword>
<dbReference type="PANTHER" id="PTHR24304:SF2">
    <property type="entry name" value="24-HYDROXYCHOLESTEROL 7-ALPHA-HYDROXYLASE"/>
    <property type="match status" value="1"/>
</dbReference>
<comment type="similarity">
    <text evidence="1">Belongs to the cytochrome P450 family.</text>
</comment>
<dbReference type="SUPFAM" id="SSF48264">
    <property type="entry name" value="Cytochrome P450"/>
    <property type="match status" value="1"/>
</dbReference>
<dbReference type="InterPro" id="IPR036396">
    <property type="entry name" value="Cyt_P450_sf"/>
</dbReference>
<sequence length="499" mass="56021">MYQGPLELISRTAHVHGPSTNHDHARAGKASRCRNRLPPVTRSTRKEAGDLIRVHQDTATLQHCNTAILQRFNGKMAFVAATTATTSLVSIVLHQSVLIQVVLASAKGFVAKCLNKYRGETPFFIDGARNKILILLHPKHVKHMLRSATECDPNPYVHEEMMHQLMSSPHAAVNYYKCLENLALPALDKRMFDTLKRNIINACAPAVGGEWTDIPDLYAFFETQATRTIMEILLGSDIVENYPTFAADMWFFIETYATRDRLLKHLRALSQILDSLNEQKAFNNEWHPVGGSVLMQERERMYPTLPGHDLEARAAQTLGILYASTSILVPVSFWLCYETPCCPTLQGRVISELRAARDLVSQQHDSSYLSGTPFLQSLYAETLRKYGITIPAPRVVVPIFALDDNTRRGGLKDTEKERFSDAGLIGNWTSFGGGAHHCPGRFWARNIGMVMLAVFIEEFEIEILDIHAARKFDPVWHKSAFGTARPTGKIAARLRRRAS</sequence>
<proteinExistence type="inferred from homology"/>
<dbReference type="STRING" id="5454.A0A163F4B3"/>
<dbReference type="Proteomes" id="UP000076837">
    <property type="component" value="Unassembled WGS sequence"/>
</dbReference>
<comment type="caution">
    <text evidence="5">The sequence shown here is derived from an EMBL/GenBank/DDBJ whole genome shotgun (WGS) entry which is preliminary data.</text>
</comment>
<dbReference type="InterPro" id="IPR050529">
    <property type="entry name" value="CYP450_sterol_14alpha_dmase"/>
</dbReference>
<dbReference type="EMBL" id="JYNV01000173">
    <property type="protein sequence ID" value="KZM24137.1"/>
    <property type="molecule type" value="Genomic_DNA"/>
</dbReference>
<reference evidence="5 6" key="1">
    <citation type="journal article" date="2016" name="Sci. Rep.">
        <title>Draft genome sequencing and secretome analysis of fungal phytopathogen Ascochyta rabiei provides insight into the necrotrophic effector repertoire.</title>
        <authorList>
            <person name="Verma S."/>
            <person name="Gazara R.K."/>
            <person name="Nizam S."/>
            <person name="Parween S."/>
            <person name="Chattopadhyay D."/>
            <person name="Verma P.K."/>
        </authorList>
    </citation>
    <scope>NUCLEOTIDE SEQUENCE [LARGE SCALE GENOMIC DNA]</scope>
    <source>
        <strain evidence="5 6">ArDII</strain>
    </source>
</reference>
<accession>A0A163F4B3</accession>
<name>A0A163F4B3_DIDRA</name>
<evidence type="ECO:0000256" key="3">
    <source>
        <dbReference type="ARBA" id="ARBA00022723"/>
    </source>
</evidence>
<dbReference type="GO" id="GO:0005506">
    <property type="term" value="F:iron ion binding"/>
    <property type="evidence" value="ECO:0007669"/>
    <property type="project" value="InterPro"/>
</dbReference>
<keyword evidence="2" id="KW-0349">Heme</keyword>
<organism evidence="5 6">
    <name type="scientific">Didymella rabiei</name>
    <name type="common">Chickpea ascochyta blight fungus</name>
    <name type="synonym">Mycosphaerella rabiei</name>
    <dbReference type="NCBI Taxonomy" id="5454"/>
    <lineage>
        <taxon>Eukaryota</taxon>
        <taxon>Fungi</taxon>
        <taxon>Dikarya</taxon>
        <taxon>Ascomycota</taxon>
        <taxon>Pezizomycotina</taxon>
        <taxon>Dothideomycetes</taxon>
        <taxon>Pleosporomycetidae</taxon>
        <taxon>Pleosporales</taxon>
        <taxon>Pleosporineae</taxon>
        <taxon>Didymellaceae</taxon>
        <taxon>Ascochyta</taxon>
    </lineage>
</organism>
<evidence type="ECO:0000256" key="1">
    <source>
        <dbReference type="ARBA" id="ARBA00010617"/>
    </source>
</evidence>
<evidence type="ECO:0000313" key="6">
    <source>
        <dbReference type="Proteomes" id="UP000076837"/>
    </source>
</evidence>
<evidence type="ECO:0000256" key="4">
    <source>
        <dbReference type="ARBA" id="ARBA00023004"/>
    </source>
</evidence>
<keyword evidence="4" id="KW-0408">Iron</keyword>
<dbReference type="AlphaFoldDB" id="A0A163F4B3"/>
<evidence type="ECO:0000313" key="5">
    <source>
        <dbReference type="EMBL" id="KZM24137.1"/>
    </source>
</evidence>
<dbReference type="PROSITE" id="PS00086">
    <property type="entry name" value="CYTOCHROME_P450"/>
    <property type="match status" value="1"/>
</dbReference>
<evidence type="ECO:0000256" key="2">
    <source>
        <dbReference type="ARBA" id="ARBA00022617"/>
    </source>
</evidence>
<dbReference type="GO" id="GO:0020037">
    <property type="term" value="F:heme binding"/>
    <property type="evidence" value="ECO:0007669"/>
    <property type="project" value="InterPro"/>
</dbReference>
<dbReference type="GO" id="GO:0016705">
    <property type="term" value="F:oxidoreductase activity, acting on paired donors, with incorporation or reduction of molecular oxygen"/>
    <property type="evidence" value="ECO:0007669"/>
    <property type="project" value="InterPro"/>
</dbReference>
<protein>
    <submittedName>
        <fullName evidence="5">Heme binding</fullName>
    </submittedName>
</protein>
<dbReference type="Gene3D" id="1.10.630.10">
    <property type="entry name" value="Cytochrome P450"/>
    <property type="match status" value="1"/>
</dbReference>